<protein>
    <submittedName>
        <fullName evidence="2">Uncharacterized protein</fullName>
    </submittedName>
</protein>
<dbReference type="AlphaFoldDB" id="A9E5U1"/>
<keyword evidence="1" id="KW-0812">Transmembrane</keyword>
<dbReference type="Proteomes" id="UP000002945">
    <property type="component" value="Unassembled WGS sequence"/>
</dbReference>
<keyword evidence="1" id="KW-0472">Membrane</keyword>
<proteinExistence type="predicted"/>
<dbReference type="EMBL" id="ABIB01000010">
    <property type="protein sequence ID" value="EDP95220.1"/>
    <property type="molecule type" value="Genomic_DNA"/>
</dbReference>
<organism evidence="2 3">
    <name type="scientific">Kordia algicida OT-1</name>
    <dbReference type="NCBI Taxonomy" id="391587"/>
    <lineage>
        <taxon>Bacteria</taxon>
        <taxon>Pseudomonadati</taxon>
        <taxon>Bacteroidota</taxon>
        <taxon>Flavobacteriia</taxon>
        <taxon>Flavobacteriales</taxon>
        <taxon>Flavobacteriaceae</taxon>
        <taxon>Kordia</taxon>
    </lineage>
</organism>
<name>A9E5U1_9FLAO</name>
<dbReference type="OrthoDB" id="1454677at2"/>
<evidence type="ECO:0000256" key="1">
    <source>
        <dbReference type="SAM" id="Phobius"/>
    </source>
</evidence>
<keyword evidence="1" id="KW-1133">Transmembrane helix</keyword>
<keyword evidence="3" id="KW-1185">Reference proteome</keyword>
<sequence>MQYYFKYILVFLKALVISALFGASWVFTFLNFDAYANLYMKSYRSDFFFDIALFFLSGLFGALLFFILIRFLDKLKGIIFQQQKTK</sequence>
<feature type="transmembrane region" description="Helical" evidence="1">
    <location>
        <begin position="7"/>
        <end position="27"/>
    </location>
</feature>
<dbReference type="HOGENOM" id="CLU_2493843_0_0_10"/>
<dbReference type="RefSeq" id="WP_007093976.1">
    <property type="nucleotide sequence ID" value="NZ_CP142125.1"/>
</dbReference>
<feature type="transmembrane region" description="Helical" evidence="1">
    <location>
        <begin position="47"/>
        <end position="72"/>
    </location>
</feature>
<accession>A9E5U1</accession>
<evidence type="ECO:0000313" key="2">
    <source>
        <dbReference type="EMBL" id="EDP95220.1"/>
    </source>
</evidence>
<evidence type="ECO:0000313" key="3">
    <source>
        <dbReference type="Proteomes" id="UP000002945"/>
    </source>
</evidence>
<comment type="caution">
    <text evidence="2">The sequence shown here is derived from an EMBL/GenBank/DDBJ whole genome shotgun (WGS) entry which is preliminary data.</text>
</comment>
<reference evidence="2 3" key="1">
    <citation type="journal article" date="2011" name="J. Bacteriol.">
        <title>Genome sequence of the algicidal bacterium Kordia algicida OT-1.</title>
        <authorList>
            <person name="Lee H.S."/>
            <person name="Kang S.G."/>
            <person name="Kwon K.K."/>
            <person name="Lee J.H."/>
            <person name="Kim S.J."/>
        </authorList>
    </citation>
    <scope>NUCLEOTIDE SEQUENCE [LARGE SCALE GENOMIC DNA]</scope>
    <source>
        <strain evidence="2 3">OT-1</strain>
    </source>
</reference>
<gene>
    <name evidence="2" type="ORF">KAOT1_07042</name>
</gene>